<dbReference type="SUPFAM" id="SSF46689">
    <property type="entry name" value="Homeodomain-like"/>
    <property type="match status" value="1"/>
</dbReference>
<keyword evidence="1 2" id="KW-0238">DNA-binding</keyword>
<dbReference type="Pfam" id="PF14278">
    <property type="entry name" value="TetR_C_8"/>
    <property type="match status" value="1"/>
</dbReference>
<dbReference type="PANTHER" id="PTHR43479:SF7">
    <property type="entry name" value="TETR-FAMILY TRANSCRIPTIONAL REGULATOR"/>
    <property type="match status" value="1"/>
</dbReference>
<proteinExistence type="predicted"/>
<evidence type="ECO:0000259" key="3">
    <source>
        <dbReference type="PROSITE" id="PS50977"/>
    </source>
</evidence>
<dbReference type="Proteomes" id="UP000290365">
    <property type="component" value="Chromosome"/>
</dbReference>
<dbReference type="InterPro" id="IPR050624">
    <property type="entry name" value="HTH-type_Tx_Regulator"/>
</dbReference>
<dbReference type="InterPro" id="IPR009057">
    <property type="entry name" value="Homeodomain-like_sf"/>
</dbReference>
<dbReference type="PROSITE" id="PS50977">
    <property type="entry name" value="HTH_TETR_2"/>
    <property type="match status" value="1"/>
</dbReference>
<dbReference type="InterPro" id="IPR001647">
    <property type="entry name" value="HTH_TetR"/>
</dbReference>
<dbReference type="OrthoDB" id="161608at2"/>
<feature type="DNA-binding region" description="H-T-H motif" evidence="2">
    <location>
        <begin position="48"/>
        <end position="67"/>
    </location>
</feature>
<evidence type="ECO:0000256" key="2">
    <source>
        <dbReference type="PROSITE-ProRule" id="PRU00335"/>
    </source>
</evidence>
<dbReference type="Gene3D" id="1.10.357.10">
    <property type="entry name" value="Tetracycline Repressor, domain 2"/>
    <property type="match status" value="1"/>
</dbReference>
<dbReference type="EMBL" id="CP035758">
    <property type="protein sequence ID" value="QBD80993.1"/>
    <property type="molecule type" value="Genomic_DNA"/>
</dbReference>
<dbReference type="InterPro" id="IPR039532">
    <property type="entry name" value="TetR_C_Firmicutes"/>
</dbReference>
<dbReference type="Pfam" id="PF00440">
    <property type="entry name" value="TetR_N"/>
    <property type="match status" value="1"/>
</dbReference>
<keyword evidence="5" id="KW-1185">Reference proteome</keyword>
<dbReference type="PANTHER" id="PTHR43479">
    <property type="entry name" value="ACREF/ENVCD OPERON REPRESSOR-RELATED"/>
    <property type="match status" value="1"/>
</dbReference>
<dbReference type="RefSeq" id="WP_129892055.1">
    <property type="nucleotide sequence ID" value="NZ_CP035758.1"/>
</dbReference>
<gene>
    <name evidence="4" type="ORF">EPA93_35505</name>
</gene>
<evidence type="ECO:0000313" key="5">
    <source>
        <dbReference type="Proteomes" id="UP000290365"/>
    </source>
</evidence>
<feature type="domain" description="HTH tetR-type" evidence="3">
    <location>
        <begin position="13"/>
        <end position="85"/>
    </location>
</feature>
<evidence type="ECO:0000313" key="4">
    <source>
        <dbReference type="EMBL" id="QBD80993.1"/>
    </source>
</evidence>
<organism evidence="4 5">
    <name type="scientific">Ktedonosporobacter rubrisoli</name>
    <dbReference type="NCBI Taxonomy" id="2509675"/>
    <lineage>
        <taxon>Bacteria</taxon>
        <taxon>Bacillati</taxon>
        <taxon>Chloroflexota</taxon>
        <taxon>Ktedonobacteria</taxon>
        <taxon>Ktedonobacterales</taxon>
        <taxon>Ktedonosporobacteraceae</taxon>
        <taxon>Ktedonosporobacter</taxon>
    </lineage>
</organism>
<dbReference type="GO" id="GO:0003677">
    <property type="term" value="F:DNA binding"/>
    <property type="evidence" value="ECO:0007669"/>
    <property type="project" value="UniProtKB-UniRule"/>
</dbReference>
<dbReference type="KEGG" id="kbs:EPA93_35505"/>
<accession>A0A4P6JZQ8</accession>
<name>A0A4P6JZQ8_KTERU</name>
<protein>
    <submittedName>
        <fullName evidence="4">TetR/AcrR family transcriptional regulator</fullName>
    </submittedName>
</protein>
<reference evidence="4 5" key="1">
    <citation type="submission" date="2019-01" db="EMBL/GenBank/DDBJ databases">
        <title>Ktedonosporobacter rubrisoli SCAWS-G2.</title>
        <authorList>
            <person name="Huang Y."/>
            <person name="Yan B."/>
        </authorList>
    </citation>
    <scope>NUCLEOTIDE SEQUENCE [LARGE SCALE GENOMIC DNA]</scope>
    <source>
        <strain evidence="4 5">SCAWS-G2</strain>
    </source>
</reference>
<dbReference type="AlphaFoldDB" id="A0A4P6JZQ8"/>
<evidence type="ECO:0000256" key="1">
    <source>
        <dbReference type="ARBA" id="ARBA00023125"/>
    </source>
</evidence>
<sequence>MADQKRREDRRIQRTRQVLQQAFVDVVREKGKARSSLPELEKCFATTSIQEITARANVNRGTFYLHFTDKYMLADAVVREQFHQQLARVLPPEPRWDRRTLHLLIQAVLNALEKKYCHQRQPSLVLAPMVEQVVHEELTELLLTWLREARRGERRRGEPLETIARVVSWAMFGTAIQWSQEETMVSSEEMADIISQVIMEGVSRLAPDALPG</sequence>